<reference evidence="2" key="1">
    <citation type="submission" date="2019-08" db="EMBL/GenBank/DDBJ databases">
        <authorList>
            <person name="Kucharzyk K."/>
            <person name="Murdoch R.W."/>
            <person name="Higgins S."/>
            <person name="Loffler F."/>
        </authorList>
    </citation>
    <scope>NUCLEOTIDE SEQUENCE</scope>
</reference>
<sequence length="136" mass="15609">MISNGIVSERKRMRELLRRWGMCGDMCREKSRRLKEFKSLSGDAEPSEQYLSTVEALNRGCQADFAFGRAMTELVNQLSPRLQTVLWMRYASNSSFLRVALRLNCSADHAKRLERQAVDALIAMPGYEELQKELCS</sequence>
<dbReference type="InterPro" id="IPR013324">
    <property type="entry name" value="RNA_pol_sigma_r3/r4-like"/>
</dbReference>
<organism evidence="2">
    <name type="scientific">bioreactor metagenome</name>
    <dbReference type="NCBI Taxonomy" id="1076179"/>
    <lineage>
        <taxon>unclassified sequences</taxon>
        <taxon>metagenomes</taxon>
        <taxon>ecological metagenomes</taxon>
    </lineage>
</organism>
<dbReference type="AlphaFoldDB" id="A0A645HCD8"/>
<accession>A0A645HCD8</accession>
<comment type="caution">
    <text evidence="2">The sequence shown here is derived from an EMBL/GenBank/DDBJ whole genome shotgun (WGS) entry which is preliminary data.</text>
</comment>
<dbReference type="InterPro" id="IPR007630">
    <property type="entry name" value="RNA_pol_sigma70_r4"/>
</dbReference>
<evidence type="ECO:0000313" key="2">
    <source>
        <dbReference type="EMBL" id="MPN36695.1"/>
    </source>
</evidence>
<protein>
    <recommendedName>
        <fullName evidence="1">RNA polymerase sigma-70 region 4 domain-containing protein</fullName>
    </recommendedName>
</protein>
<dbReference type="Pfam" id="PF04545">
    <property type="entry name" value="Sigma70_r4"/>
    <property type="match status" value="1"/>
</dbReference>
<evidence type="ECO:0000259" key="1">
    <source>
        <dbReference type="Pfam" id="PF04545"/>
    </source>
</evidence>
<gene>
    <name evidence="2" type="ORF">SDC9_184205</name>
</gene>
<dbReference type="Gene3D" id="1.10.10.10">
    <property type="entry name" value="Winged helix-like DNA-binding domain superfamily/Winged helix DNA-binding domain"/>
    <property type="match status" value="1"/>
</dbReference>
<name>A0A645HCD8_9ZZZZ</name>
<feature type="domain" description="RNA polymerase sigma-70 region 4" evidence="1">
    <location>
        <begin position="76"/>
        <end position="121"/>
    </location>
</feature>
<dbReference type="SUPFAM" id="SSF88659">
    <property type="entry name" value="Sigma3 and sigma4 domains of RNA polymerase sigma factors"/>
    <property type="match status" value="1"/>
</dbReference>
<dbReference type="InterPro" id="IPR036388">
    <property type="entry name" value="WH-like_DNA-bd_sf"/>
</dbReference>
<dbReference type="GO" id="GO:0003700">
    <property type="term" value="F:DNA-binding transcription factor activity"/>
    <property type="evidence" value="ECO:0007669"/>
    <property type="project" value="InterPro"/>
</dbReference>
<dbReference type="GO" id="GO:0006352">
    <property type="term" value="P:DNA-templated transcription initiation"/>
    <property type="evidence" value="ECO:0007669"/>
    <property type="project" value="InterPro"/>
</dbReference>
<dbReference type="EMBL" id="VSSQ01090976">
    <property type="protein sequence ID" value="MPN36695.1"/>
    <property type="molecule type" value="Genomic_DNA"/>
</dbReference>
<proteinExistence type="predicted"/>